<dbReference type="GO" id="GO:0017089">
    <property type="term" value="F:glycolipid transfer activity"/>
    <property type="evidence" value="ECO:0007669"/>
    <property type="project" value="TreeGrafter"/>
</dbReference>
<proteinExistence type="predicted"/>
<dbReference type="PANTHER" id="PTHR36504:SF1">
    <property type="entry name" value="LIPOPOLYSACCHARIDE EXPORT SYSTEM PROTEIN LPTA"/>
    <property type="match status" value="1"/>
</dbReference>
<reference evidence="4 5" key="1">
    <citation type="submission" date="2019-07" db="EMBL/GenBank/DDBJ databases">
        <title>Genomic Encyclopedia of Archaeal and Bacterial Type Strains, Phase II (KMG-II): from individual species to whole genera.</title>
        <authorList>
            <person name="Goeker M."/>
        </authorList>
    </citation>
    <scope>NUCLEOTIDE SEQUENCE [LARGE SCALE GENOMIC DNA]</scope>
    <source>
        <strain evidence="4 5">ATCC BAA-2084</strain>
    </source>
</reference>
<dbReference type="Proteomes" id="UP000320547">
    <property type="component" value="Unassembled WGS sequence"/>
</dbReference>
<dbReference type="Gene3D" id="2.60.450.10">
    <property type="entry name" value="Lipopolysaccharide (LPS) transport protein A like domain"/>
    <property type="match status" value="1"/>
</dbReference>
<dbReference type="EMBL" id="VLLK01000001">
    <property type="protein sequence ID" value="TWJ08836.1"/>
    <property type="molecule type" value="Genomic_DNA"/>
</dbReference>
<evidence type="ECO:0000256" key="1">
    <source>
        <dbReference type="ARBA" id="ARBA00022729"/>
    </source>
</evidence>
<dbReference type="AlphaFoldDB" id="A0A562UT93"/>
<dbReference type="InterPro" id="IPR052037">
    <property type="entry name" value="LPS_export_LptA"/>
</dbReference>
<evidence type="ECO:0000259" key="3">
    <source>
        <dbReference type="Pfam" id="PF03968"/>
    </source>
</evidence>
<feature type="region of interest" description="Disordered" evidence="2">
    <location>
        <begin position="153"/>
        <end position="181"/>
    </location>
</feature>
<evidence type="ECO:0000313" key="5">
    <source>
        <dbReference type="Proteomes" id="UP000320547"/>
    </source>
</evidence>
<dbReference type="InterPro" id="IPR005653">
    <property type="entry name" value="OstA-like_N"/>
</dbReference>
<gene>
    <name evidence="4" type="ORF">JN10_0455</name>
</gene>
<dbReference type="OrthoDB" id="9811926at2"/>
<organism evidence="4 5">
    <name type="scientific">Altererythrobacter ishigakiensis</name>
    <dbReference type="NCBI Taxonomy" id="476157"/>
    <lineage>
        <taxon>Bacteria</taxon>
        <taxon>Pseudomonadati</taxon>
        <taxon>Pseudomonadota</taxon>
        <taxon>Alphaproteobacteria</taxon>
        <taxon>Sphingomonadales</taxon>
        <taxon>Erythrobacteraceae</taxon>
        <taxon>Altererythrobacter</taxon>
    </lineage>
</organism>
<dbReference type="PANTHER" id="PTHR36504">
    <property type="entry name" value="LIPOPOLYSACCHARIDE EXPORT SYSTEM PROTEIN LPTA"/>
    <property type="match status" value="1"/>
</dbReference>
<evidence type="ECO:0000256" key="2">
    <source>
        <dbReference type="SAM" id="MobiDB-lite"/>
    </source>
</evidence>
<sequence length="181" mass="18821">MAHSVLSTSFRSAAIGFVATLAAFGGIQLHAQAFSGHNSNAPVQFDAGDIDVEDRENRVVLVGGVTVSQAGMTVRSQRMLVNYSDDGDLSIARITATGGVDVQRGNERARGDVAVYDLQRRIITMAGNVTLSRGGDSLNGGRLTIDLNSGRASVDGQAATNGESSSGRVTGTFTVSESDEN</sequence>
<name>A0A562UT93_9SPHN</name>
<feature type="compositionally biased region" description="Polar residues" evidence="2">
    <location>
        <begin position="158"/>
        <end position="181"/>
    </location>
</feature>
<dbReference type="GO" id="GO:0030288">
    <property type="term" value="C:outer membrane-bounded periplasmic space"/>
    <property type="evidence" value="ECO:0007669"/>
    <property type="project" value="TreeGrafter"/>
</dbReference>
<dbReference type="GO" id="GO:0009279">
    <property type="term" value="C:cell outer membrane"/>
    <property type="evidence" value="ECO:0007669"/>
    <property type="project" value="TreeGrafter"/>
</dbReference>
<dbReference type="GO" id="GO:0015920">
    <property type="term" value="P:lipopolysaccharide transport"/>
    <property type="evidence" value="ECO:0007669"/>
    <property type="project" value="TreeGrafter"/>
</dbReference>
<dbReference type="RefSeq" id="WP_067596619.1">
    <property type="nucleotide sequence ID" value="NZ_CP015963.1"/>
</dbReference>
<comment type="caution">
    <text evidence="4">The sequence shown here is derived from an EMBL/GenBank/DDBJ whole genome shotgun (WGS) entry which is preliminary data.</text>
</comment>
<dbReference type="Pfam" id="PF03968">
    <property type="entry name" value="LptD_N"/>
    <property type="match status" value="1"/>
</dbReference>
<keyword evidence="1" id="KW-0732">Signal</keyword>
<keyword evidence="5" id="KW-1185">Reference proteome</keyword>
<feature type="domain" description="Organic solvent tolerance-like N-terminal" evidence="3">
    <location>
        <begin position="47"/>
        <end position="150"/>
    </location>
</feature>
<dbReference type="STRING" id="476157.GCA_001663155_00289"/>
<protein>
    <submittedName>
        <fullName evidence="4">Lipopolysaccharide export system protein LptA</fullName>
    </submittedName>
</protein>
<evidence type="ECO:0000313" key="4">
    <source>
        <dbReference type="EMBL" id="TWJ08836.1"/>
    </source>
</evidence>
<accession>A0A562UT93</accession>